<dbReference type="GO" id="GO:0032259">
    <property type="term" value="P:methylation"/>
    <property type="evidence" value="ECO:0007669"/>
    <property type="project" value="UniProtKB-KW"/>
</dbReference>
<dbReference type="SUPFAM" id="SSF53335">
    <property type="entry name" value="S-adenosyl-L-methionine-dependent methyltransferases"/>
    <property type="match status" value="1"/>
</dbReference>
<dbReference type="STRING" id="1082479.SAMN05216241_10116"/>
<name>A0A1G7KWC7_9PROT</name>
<keyword evidence="5" id="KW-1185">Reference proteome</keyword>
<dbReference type="RefSeq" id="WP_090018087.1">
    <property type="nucleotide sequence ID" value="NZ_FNCE01000001.1"/>
</dbReference>
<dbReference type="Proteomes" id="UP000199415">
    <property type="component" value="Unassembled WGS sequence"/>
</dbReference>
<dbReference type="PANTHER" id="PTHR47739">
    <property type="entry name" value="TRNA1(VAL) (ADENINE(37)-N6)-METHYLTRANSFERASE"/>
    <property type="match status" value="1"/>
</dbReference>
<evidence type="ECO:0000313" key="5">
    <source>
        <dbReference type="Proteomes" id="UP000199415"/>
    </source>
</evidence>
<evidence type="ECO:0000256" key="1">
    <source>
        <dbReference type="ARBA" id="ARBA00022603"/>
    </source>
</evidence>
<dbReference type="GO" id="GO:0008168">
    <property type="term" value="F:methyltransferase activity"/>
    <property type="evidence" value="ECO:0007669"/>
    <property type="project" value="UniProtKB-KW"/>
</dbReference>
<organism evidence="4 5">
    <name type="scientific">Limimonas halophila</name>
    <dbReference type="NCBI Taxonomy" id="1082479"/>
    <lineage>
        <taxon>Bacteria</taxon>
        <taxon>Pseudomonadati</taxon>
        <taxon>Pseudomonadota</taxon>
        <taxon>Alphaproteobacteria</taxon>
        <taxon>Rhodospirillales</taxon>
        <taxon>Rhodovibrionaceae</taxon>
        <taxon>Limimonas</taxon>
    </lineage>
</organism>
<dbReference type="Gene3D" id="3.40.50.150">
    <property type="entry name" value="Vaccinia Virus protein VP39"/>
    <property type="match status" value="1"/>
</dbReference>
<sequence>MSADVREDALLDGRVRLRQPAAGYRAAVDPVLLAAAVPARAGERVLDLGCGVGPAALCLLARMPGAWAAGLEIQAELAALARENAALNGRADALGIAVGDVGRPPFRAGAFDHVMANPPYQRAGHGRAPADAVANVEGVAKLPDWLAAMAALVRPRGSVSVVHRADRLDEVMRGLPASLGEVTVIPLWPGPGTAAKRVIVRARRGVRTPASLTAGLVLHAADGRYTPAAEAVLRGGEALSV</sequence>
<accession>A0A1G7KWC7</accession>
<dbReference type="InterPro" id="IPR029063">
    <property type="entry name" value="SAM-dependent_MTases_sf"/>
</dbReference>
<feature type="domain" description="Methyltransferase small" evidence="3">
    <location>
        <begin position="32"/>
        <end position="124"/>
    </location>
</feature>
<dbReference type="CDD" id="cd02440">
    <property type="entry name" value="AdoMet_MTases"/>
    <property type="match status" value="1"/>
</dbReference>
<keyword evidence="2" id="KW-0949">S-adenosyl-L-methionine</keyword>
<reference evidence="4 5" key="1">
    <citation type="submission" date="2016-10" db="EMBL/GenBank/DDBJ databases">
        <authorList>
            <person name="de Groot N.N."/>
        </authorList>
    </citation>
    <scope>NUCLEOTIDE SEQUENCE [LARGE SCALE GENOMIC DNA]</scope>
    <source>
        <strain evidence="4 5">DSM 25584</strain>
    </source>
</reference>
<proteinExistence type="predicted"/>
<evidence type="ECO:0000313" key="4">
    <source>
        <dbReference type="EMBL" id="SDF41386.1"/>
    </source>
</evidence>
<dbReference type="OrthoDB" id="5489421at2"/>
<dbReference type="EMBL" id="FNCE01000001">
    <property type="protein sequence ID" value="SDF41386.1"/>
    <property type="molecule type" value="Genomic_DNA"/>
</dbReference>
<dbReference type="Pfam" id="PF05175">
    <property type="entry name" value="MTS"/>
    <property type="match status" value="1"/>
</dbReference>
<dbReference type="AlphaFoldDB" id="A0A1G7KWC7"/>
<gene>
    <name evidence="4" type="ORF">SAMN05216241_10116</name>
</gene>
<keyword evidence="1 4" id="KW-0489">Methyltransferase</keyword>
<dbReference type="InterPro" id="IPR050210">
    <property type="entry name" value="tRNA_Adenine-N(6)_MTase"/>
</dbReference>
<dbReference type="InterPro" id="IPR007848">
    <property type="entry name" value="Small_mtfrase_dom"/>
</dbReference>
<keyword evidence="1 4" id="KW-0808">Transferase</keyword>
<dbReference type="PANTHER" id="PTHR47739:SF1">
    <property type="entry name" value="TRNA1(VAL) (ADENINE(37)-N6)-METHYLTRANSFERASE"/>
    <property type="match status" value="1"/>
</dbReference>
<evidence type="ECO:0000256" key="2">
    <source>
        <dbReference type="ARBA" id="ARBA00022691"/>
    </source>
</evidence>
<evidence type="ECO:0000259" key="3">
    <source>
        <dbReference type="Pfam" id="PF05175"/>
    </source>
</evidence>
<protein>
    <submittedName>
        <fullName evidence="4">tRNA1(Val) A37 N6-methylase TrmN6</fullName>
    </submittedName>
</protein>